<dbReference type="Proteomes" id="UP001165667">
    <property type="component" value="Unassembled WGS sequence"/>
</dbReference>
<dbReference type="EMBL" id="JAMOIM010000081">
    <property type="protein sequence ID" value="MCW6512988.1"/>
    <property type="molecule type" value="Genomic_DNA"/>
</dbReference>
<proteinExistence type="predicted"/>
<protein>
    <submittedName>
        <fullName evidence="1">Uncharacterized protein</fullName>
    </submittedName>
</protein>
<evidence type="ECO:0000313" key="2">
    <source>
        <dbReference type="Proteomes" id="UP001165667"/>
    </source>
</evidence>
<organism evidence="1 2">
    <name type="scientific">Lichenifustis flavocetrariae</name>
    <dbReference type="NCBI Taxonomy" id="2949735"/>
    <lineage>
        <taxon>Bacteria</taxon>
        <taxon>Pseudomonadati</taxon>
        <taxon>Pseudomonadota</taxon>
        <taxon>Alphaproteobacteria</taxon>
        <taxon>Hyphomicrobiales</taxon>
        <taxon>Lichenihabitantaceae</taxon>
        <taxon>Lichenifustis</taxon>
    </lineage>
</organism>
<sequence length="85" mass="8940">MNKSPTSPLPALAPTATYAEAYATLAAIAERLRSTGTTATIDTLASDLREARAAHAVCRDRLAAIRREIDAEITAVRADETTAVA</sequence>
<dbReference type="AlphaFoldDB" id="A0AA41Z4V3"/>
<reference evidence="1" key="1">
    <citation type="submission" date="2022-05" db="EMBL/GenBank/DDBJ databases">
        <authorList>
            <person name="Pankratov T."/>
        </authorList>
    </citation>
    <scope>NUCLEOTIDE SEQUENCE</scope>
    <source>
        <strain evidence="1">BP6-180914</strain>
    </source>
</reference>
<name>A0AA41Z4V3_9HYPH</name>
<gene>
    <name evidence="1" type="ORF">M8523_34555</name>
</gene>
<keyword evidence="2" id="KW-1185">Reference proteome</keyword>
<dbReference type="RefSeq" id="WP_282589364.1">
    <property type="nucleotide sequence ID" value="NZ_JAMOIM010000081.1"/>
</dbReference>
<accession>A0AA41Z4V3</accession>
<comment type="caution">
    <text evidence="1">The sequence shown here is derived from an EMBL/GenBank/DDBJ whole genome shotgun (WGS) entry which is preliminary data.</text>
</comment>
<evidence type="ECO:0000313" key="1">
    <source>
        <dbReference type="EMBL" id="MCW6512988.1"/>
    </source>
</evidence>